<name>A0A1F5X6L2_9BACT</name>
<comment type="caution">
    <text evidence="1">The sequence shown here is derived from an EMBL/GenBank/DDBJ whole genome shotgun (WGS) entry which is preliminary data.</text>
</comment>
<reference evidence="1 2" key="1">
    <citation type="journal article" date="2016" name="Nat. Commun.">
        <title>Thousands of microbial genomes shed light on interconnected biogeochemical processes in an aquifer system.</title>
        <authorList>
            <person name="Anantharaman K."/>
            <person name="Brown C.T."/>
            <person name="Hug L.A."/>
            <person name="Sharon I."/>
            <person name="Castelle C.J."/>
            <person name="Probst A.J."/>
            <person name="Thomas B.C."/>
            <person name="Singh A."/>
            <person name="Wilkins M.J."/>
            <person name="Karaoz U."/>
            <person name="Brodie E.L."/>
            <person name="Williams K.H."/>
            <person name="Hubbard S.S."/>
            <person name="Banfield J.F."/>
        </authorList>
    </citation>
    <scope>NUCLEOTIDE SEQUENCE [LARGE SCALE GENOMIC DNA]</scope>
</reference>
<accession>A0A1F5X6L2</accession>
<dbReference type="AlphaFoldDB" id="A0A1F5X6L2"/>
<dbReference type="EMBL" id="MFIA01000004">
    <property type="protein sequence ID" value="OGF83201.1"/>
    <property type="molecule type" value="Genomic_DNA"/>
</dbReference>
<gene>
    <name evidence="1" type="ORF">A2924_02700</name>
</gene>
<evidence type="ECO:0000313" key="2">
    <source>
        <dbReference type="Proteomes" id="UP000178046"/>
    </source>
</evidence>
<protein>
    <submittedName>
        <fullName evidence="1">Uncharacterized protein</fullName>
    </submittedName>
</protein>
<organism evidence="1 2">
    <name type="scientific">Candidatus Giovannonibacteria bacterium RIFCSPLOWO2_01_FULL_44_16</name>
    <dbReference type="NCBI Taxonomy" id="1798348"/>
    <lineage>
        <taxon>Bacteria</taxon>
        <taxon>Candidatus Giovannoniibacteriota</taxon>
    </lineage>
</organism>
<evidence type="ECO:0000313" key="1">
    <source>
        <dbReference type="EMBL" id="OGF83201.1"/>
    </source>
</evidence>
<proteinExistence type="predicted"/>
<sequence length="67" mass="7548">MENIKLYWRDDNTVLGEVDSDTFELAKMYLKDGKSVLEAALELIGRFGTALAVRIALNARKSNNRSD</sequence>
<dbReference type="Proteomes" id="UP000178046">
    <property type="component" value="Unassembled WGS sequence"/>
</dbReference>